<dbReference type="InterPro" id="IPR000477">
    <property type="entry name" value="RT_dom"/>
</dbReference>
<protein>
    <recommendedName>
        <fullName evidence="1">Reverse transcriptase domain-containing protein</fullName>
    </recommendedName>
</protein>
<proteinExistence type="predicted"/>
<dbReference type="EMBL" id="JARK01001490">
    <property type="protein sequence ID" value="EYB96048.1"/>
    <property type="molecule type" value="Genomic_DNA"/>
</dbReference>
<organism evidence="2 3">
    <name type="scientific">Ancylostoma ceylanicum</name>
    <dbReference type="NCBI Taxonomy" id="53326"/>
    <lineage>
        <taxon>Eukaryota</taxon>
        <taxon>Metazoa</taxon>
        <taxon>Ecdysozoa</taxon>
        <taxon>Nematoda</taxon>
        <taxon>Chromadorea</taxon>
        <taxon>Rhabditida</taxon>
        <taxon>Rhabditina</taxon>
        <taxon>Rhabditomorpha</taxon>
        <taxon>Strongyloidea</taxon>
        <taxon>Ancylostomatidae</taxon>
        <taxon>Ancylostomatinae</taxon>
        <taxon>Ancylostoma</taxon>
    </lineage>
</organism>
<dbReference type="AlphaFoldDB" id="A0A016SZC2"/>
<feature type="domain" description="Reverse transcriptase" evidence="1">
    <location>
        <begin position="1"/>
        <end position="159"/>
    </location>
</feature>
<dbReference type="PROSITE" id="PS50878">
    <property type="entry name" value="RT_POL"/>
    <property type="match status" value="1"/>
</dbReference>
<evidence type="ECO:0000313" key="2">
    <source>
        <dbReference type="EMBL" id="EYB96048.1"/>
    </source>
</evidence>
<dbReference type="Proteomes" id="UP000024635">
    <property type="component" value="Unassembled WGS sequence"/>
</dbReference>
<accession>A0A016SZC2</accession>
<evidence type="ECO:0000259" key="1">
    <source>
        <dbReference type="PROSITE" id="PS50878"/>
    </source>
</evidence>
<comment type="caution">
    <text evidence="2">The sequence shown here is derived from an EMBL/GenBank/DDBJ whole genome shotgun (WGS) entry which is preliminary data.</text>
</comment>
<dbReference type="PANTHER" id="PTHR21301">
    <property type="entry name" value="REVERSE TRANSCRIPTASE"/>
    <property type="match status" value="1"/>
</dbReference>
<sequence length="162" mass="19136">MESFDVTSLYTNVKNDAALQALSELLDKHAWYISTFWLSKARVLLITRECLKCNISKWFGEYYSQVRELAMDQRLAPVLAICFMSRIEEPVLARLPIMYCRYIDDCCVVTSTQSEMDEFFRLLNKQSQYIRLARETPRDGWLSYLNTQMEIIEWYHACEVVS</sequence>
<name>A0A016SZC2_9BILA</name>
<gene>
    <name evidence="2" type="primary">Acey_s0154.g3010</name>
    <name evidence="2" type="ORF">Y032_0154g3010</name>
</gene>
<reference evidence="3" key="1">
    <citation type="journal article" date="2015" name="Nat. Genet.">
        <title>The genome and transcriptome of the zoonotic hookworm Ancylostoma ceylanicum identify infection-specific gene families.</title>
        <authorList>
            <person name="Schwarz E.M."/>
            <person name="Hu Y."/>
            <person name="Antoshechkin I."/>
            <person name="Miller M.M."/>
            <person name="Sternberg P.W."/>
            <person name="Aroian R.V."/>
        </authorList>
    </citation>
    <scope>NUCLEOTIDE SEQUENCE</scope>
    <source>
        <strain evidence="3">HY135</strain>
    </source>
</reference>
<evidence type="ECO:0000313" key="3">
    <source>
        <dbReference type="Proteomes" id="UP000024635"/>
    </source>
</evidence>
<dbReference type="OrthoDB" id="5837302at2759"/>
<keyword evidence="3" id="KW-1185">Reference proteome</keyword>
<dbReference type="PANTHER" id="PTHR21301:SF10">
    <property type="entry name" value="REVERSE TRANSCRIPTASE DOMAIN-CONTAINING PROTEIN"/>
    <property type="match status" value="1"/>
</dbReference>